<evidence type="ECO:0000313" key="2">
    <source>
        <dbReference type="EMBL" id="GHO59394.1"/>
    </source>
</evidence>
<dbReference type="RefSeq" id="WP_201375584.1">
    <property type="nucleotide sequence ID" value="NZ_BNJG01000003.1"/>
</dbReference>
<dbReference type="InterPro" id="IPR016024">
    <property type="entry name" value="ARM-type_fold"/>
</dbReference>
<dbReference type="Gene3D" id="1.25.10.10">
    <property type="entry name" value="Leucine-rich Repeat Variant"/>
    <property type="match status" value="1"/>
</dbReference>
<dbReference type="InterPro" id="IPR011989">
    <property type="entry name" value="ARM-like"/>
</dbReference>
<feature type="transmembrane region" description="Helical" evidence="1">
    <location>
        <begin position="246"/>
        <end position="273"/>
    </location>
</feature>
<keyword evidence="3" id="KW-1185">Reference proteome</keyword>
<dbReference type="Proteomes" id="UP000654345">
    <property type="component" value="Unassembled WGS sequence"/>
</dbReference>
<proteinExistence type="predicted"/>
<dbReference type="EMBL" id="BNJG01000003">
    <property type="protein sequence ID" value="GHO59394.1"/>
    <property type="molecule type" value="Genomic_DNA"/>
</dbReference>
<gene>
    <name evidence="2" type="ORF">KSB_78690</name>
</gene>
<comment type="caution">
    <text evidence="2">The sequence shown here is derived from an EMBL/GenBank/DDBJ whole genome shotgun (WGS) entry which is preliminary data.</text>
</comment>
<feature type="transmembrane region" description="Helical" evidence="1">
    <location>
        <begin position="285"/>
        <end position="315"/>
    </location>
</feature>
<keyword evidence="1" id="KW-0812">Transmembrane</keyword>
<evidence type="ECO:0000256" key="1">
    <source>
        <dbReference type="SAM" id="Phobius"/>
    </source>
</evidence>
<evidence type="ECO:0000313" key="3">
    <source>
        <dbReference type="Proteomes" id="UP000654345"/>
    </source>
</evidence>
<evidence type="ECO:0008006" key="4">
    <source>
        <dbReference type="Google" id="ProtNLM"/>
    </source>
</evidence>
<dbReference type="InterPro" id="IPR004155">
    <property type="entry name" value="PBS_lyase_HEAT"/>
</dbReference>
<reference evidence="2 3" key="1">
    <citation type="journal article" date="2021" name="Int. J. Syst. Evol. Microbiol.">
        <title>Reticulibacter mediterranei gen. nov., sp. nov., within the new family Reticulibacteraceae fam. nov., and Ktedonospora formicarum gen. nov., sp. nov., Ktedonobacter robiniae sp. nov., Dictyobacter formicarum sp. nov. and Dictyobacter arantiisoli sp. nov., belonging to the class Ktedonobacteria.</title>
        <authorList>
            <person name="Yabe S."/>
            <person name="Zheng Y."/>
            <person name="Wang C.M."/>
            <person name="Sakai Y."/>
            <person name="Abe K."/>
            <person name="Yokota A."/>
            <person name="Donadio S."/>
            <person name="Cavaletti L."/>
            <person name="Monciardini P."/>
        </authorList>
    </citation>
    <scope>NUCLEOTIDE SEQUENCE [LARGE SCALE GENOMIC DNA]</scope>
    <source>
        <strain evidence="2 3">SOSP1-30</strain>
    </source>
</reference>
<feature type="transmembrane region" description="Helical" evidence="1">
    <location>
        <begin position="340"/>
        <end position="360"/>
    </location>
</feature>
<name>A0ABQ3V3E2_9CHLR</name>
<keyword evidence="1" id="KW-0472">Membrane</keyword>
<organism evidence="2 3">
    <name type="scientific">Ktedonobacter robiniae</name>
    <dbReference type="NCBI Taxonomy" id="2778365"/>
    <lineage>
        <taxon>Bacteria</taxon>
        <taxon>Bacillati</taxon>
        <taxon>Chloroflexota</taxon>
        <taxon>Ktedonobacteria</taxon>
        <taxon>Ktedonobacterales</taxon>
        <taxon>Ktedonobacteraceae</taxon>
        <taxon>Ktedonobacter</taxon>
    </lineage>
</organism>
<dbReference type="SUPFAM" id="SSF48371">
    <property type="entry name" value="ARM repeat"/>
    <property type="match status" value="1"/>
</dbReference>
<feature type="transmembrane region" description="Helical" evidence="1">
    <location>
        <begin position="177"/>
        <end position="197"/>
    </location>
</feature>
<dbReference type="SMART" id="SM00567">
    <property type="entry name" value="EZ_HEAT"/>
    <property type="match status" value="2"/>
</dbReference>
<feature type="transmembrane region" description="Helical" evidence="1">
    <location>
        <begin position="209"/>
        <end position="226"/>
    </location>
</feature>
<sequence>MEPENAQTQKSVSKPTTWQYAAPPSLLAGVQQRLNQREALLSSDVTKRPGEQELLEALRHPAWEMRSAAAKALANHDTSAAEAALGEALHDEHPLVRVAVLRALAALHPNSSLVYEYIIQALRDDNDEVREIALVLLNKQPRVEKLPAVSPLRLFSQPWSYAWGLLWAQIRVLPRSIWASSATVLFMILALLLLRGNMVLIQDHVTRDLLAISITAASVINMAYVYGRAHDPGLEFALATPTSPRLILLCRMLLVTGYNLTLAVTFSALLVLLNGGTLWSIIQLWLGPLLLLSAASLAISMLLGSLVAIITTLAFELTQMLTIQVHEGIPHLNMALSDLWQTQPAVLLIATLLLIFALLYTPKNMRFA</sequence>
<dbReference type="Pfam" id="PF13646">
    <property type="entry name" value="HEAT_2"/>
    <property type="match status" value="1"/>
</dbReference>
<keyword evidence="1" id="KW-1133">Transmembrane helix</keyword>
<accession>A0ABQ3V3E2</accession>
<protein>
    <recommendedName>
        <fullName evidence="4">HEAT repeat domain-containing protein</fullName>
    </recommendedName>
</protein>